<keyword evidence="3" id="KW-0479">Metal-binding</keyword>
<sequence>MRRLLVQVFSALAMNFNVAGLIGRIFERIGKTPTAGLAKVIAASNNIVETTTKSICVPGLNCYSCPAAGGACPLGSIQHSIAIRQIPWFAAGSMLAISAVVGRMPCGFLCPFGFLQDLLYKIRTAKIKLPYWTHYLKFASLVIIAGLVVFLTGETWFCKLCPSGILGAGIPQVLLDPQLPRLLGWLFTTKLAILAVTLTLSVFAKRPFCRVCALGAIFSLGNPVSLMRLRVDKANCNQCDMCYRVCPMEIKPYENPQSTACIRCLECTRCELIDFVSVFKMRDSRKNVLDRLPTRT</sequence>
<dbReference type="PANTHER" id="PTHR30176:SF3">
    <property type="entry name" value="FERREDOXIN-TYPE PROTEIN NAPH"/>
    <property type="match status" value="1"/>
</dbReference>
<feature type="domain" description="4Fe-4S ferredoxin-type" evidence="8">
    <location>
        <begin position="227"/>
        <end position="256"/>
    </location>
</feature>
<protein>
    <recommendedName>
        <fullName evidence="8">4Fe-4S ferredoxin-type domain-containing protein</fullName>
    </recommendedName>
</protein>
<dbReference type="Proteomes" id="UP000317778">
    <property type="component" value="Unassembled WGS sequence"/>
</dbReference>
<feature type="transmembrane region" description="Helical" evidence="7">
    <location>
        <begin position="182"/>
        <end position="204"/>
    </location>
</feature>
<dbReference type="GO" id="GO:0046872">
    <property type="term" value="F:metal ion binding"/>
    <property type="evidence" value="ECO:0007669"/>
    <property type="project" value="UniProtKB-KW"/>
</dbReference>
<reference evidence="9 10" key="1">
    <citation type="submission" date="2017-06" db="EMBL/GenBank/DDBJ databases">
        <title>Novel microbial phyla capable of carbon fixation and sulfur reduction in deep-sea sediments.</title>
        <authorList>
            <person name="Huang J."/>
            <person name="Baker B."/>
            <person name="Wang Y."/>
        </authorList>
    </citation>
    <scope>NUCLEOTIDE SEQUENCE [LARGE SCALE GENOMIC DNA]</scope>
    <source>
        <strain evidence="9">B3_TA06</strain>
    </source>
</reference>
<comment type="caution">
    <text evidence="9">The sequence shown here is derived from an EMBL/GenBank/DDBJ whole genome shotgun (WGS) entry which is preliminary data.</text>
</comment>
<dbReference type="Pfam" id="PF12801">
    <property type="entry name" value="Fer4_5"/>
    <property type="match status" value="3"/>
</dbReference>
<accession>A0A532V9S6</accession>
<dbReference type="SUPFAM" id="SSF54862">
    <property type="entry name" value="4Fe-4S ferredoxins"/>
    <property type="match status" value="1"/>
</dbReference>
<dbReference type="AlphaFoldDB" id="A0A532V9S6"/>
<evidence type="ECO:0000256" key="6">
    <source>
        <dbReference type="ARBA" id="ARBA00023014"/>
    </source>
</evidence>
<dbReference type="GO" id="GO:0005886">
    <property type="term" value="C:plasma membrane"/>
    <property type="evidence" value="ECO:0007669"/>
    <property type="project" value="TreeGrafter"/>
</dbReference>
<keyword evidence="7" id="KW-1133">Transmembrane helix</keyword>
<keyword evidence="5" id="KW-0408">Iron</keyword>
<dbReference type="PANTHER" id="PTHR30176">
    <property type="entry name" value="FERREDOXIN-TYPE PROTEIN NAPH"/>
    <property type="match status" value="1"/>
</dbReference>
<evidence type="ECO:0000256" key="4">
    <source>
        <dbReference type="ARBA" id="ARBA00022982"/>
    </source>
</evidence>
<keyword evidence="4" id="KW-0249">Electron transport</keyword>
<keyword evidence="6" id="KW-0411">Iron-sulfur</keyword>
<evidence type="ECO:0000256" key="5">
    <source>
        <dbReference type="ARBA" id="ARBA00023004"/>
    </source>
</evidence>
<keyword evidence="7" id="KW-0812">Transmembrane</keyword>
<keyword evidence="2" id="KW-0004">4Fe-4S</keyword>
<dbReference type="InterPro" id="IPR017896">
    <property type="entry name" value="4Fe4S_Fe-S-bd"/>
</dbReference>
<dbReference type="InterPro" id="IPR051684">
    <property type="entry name" value="Electron_Trans/Redox"/>
</dbReference>
<evidence type="ECO:0000313" key="9">
    <source>
        <dbReference type="EMBL" id="TKJ43964.1"/>
    </source>
</evidence>
<name>A0A532V9S6_UNCT6</name>
<dbReference type="InterPro" id="IPR017900">
    <property type="entry name" value="4Fe4S_Fe_S_CS"/>
</dbReference>
<evidence type="ECO:0000256" key="1">
    <source>
        <dbReference type="ARBA" id="ARBA00022448"/>
    </source>
</evidence>
<dbReference type="EMBL" id="NJBO01000002">
    <property type="protein sequence ID" value="TKJ43964.1"/>
    <property type="molecule type" value="Genomic_DNA"/>
</dbReference>
<gene>
    <name evidence="9" type="ORF">CEE36_02265</name>
</gene>
<evidence type="ECO:0000256" key="3">
    <source>
        <dbReference type="ARBA" id="ARBA00022723"/>
    </source>
</evidence>
<feature type="transmembrane region" description="Helical" evidence="7">
    <location>
        <begin position="135"/>
        <end position="153"/>
    </location>
</feature>
<evidence type="ECO:0000256" key="7">
    <source>
        <dbReference type="SAM" id="Phobius"/>
    </source>
</evidence>
<keyword evidence="7" id="KW-0472">Membrane</keyword>
<dbReference type="GO" id="GO:0051539">
    <property type="term" value="F:4 iron, 4 sulfur cluster binding"/>
    <property type="evidence" value="ECO:0007669"/>
    <property type="project" value="UniProtKB-KW"/>
</dbReference>
<evidence type="ECO:0000259" key="8">
    <source>
        <dbReference type="PROSITE" id="PS51379"/>
    </source>
</evidence>
<dbReference type="PROSITE" id="PS00198">
    <property type="entry name" value="4FE4S_FER_1"/>
    <property type="match status" value="1"/>
</dbReference>
<proteinExistence type="predicted"/>
<organism evidence="9 10">
    <name type="scientific">candidate division TA06 bacterium B3_TA06</name>
    <dbReference type="NCBI Taxonomy" id="2012487"/>
    <lineage>
        <taxon>Bacteria</taxon>
        <taxon>Bacteria division TA06</taxon>
    </lineage>
</organism>
<keyword evidence="1" id="KW-0813">Transport</keyword>
<evidence type="ECO:0000256" key="2">
    <source>
        <dbReference type="ARBA" id="ARBA00022485"/>
    </source>
</evidence>
<evidence type="ECO:0000313" key="10">
    <source>
        <dbReference type="Proteomes" id="UP000317778"/>
    </source>
</evidence>
<dbReference type="PROSITE" id="PS51379">
    <property type="entry name" value="4FE4S_FER_2"/>
    <property type="match status" value="1"/>
</dbReference>